<keyword evidence="4" id="KW-1185">Reference proteome</keyword>
<dbReference type="PANTHER" id="PTHR44196">
    <property type="entry name" value="DEHYDROGENASE/REDUCTASE SDR FAMILY MEMBER 7B"/>
    <property type="match status" value="1"/>
</dbReference>
<protein>
    <submittedName>
        <fullName evidence="3">Uncharacterized protein</fullName>
    </submittedName>
</protein>
<dbReference type="Pfam" id="PF00106">
    <property type="entry name" value="adh_short"/>
    <property type="match status" value="1"/>
</dbReference>
<evidence type="ECO:0000256" key="2">
    <source>
        <dbReference type="ARBA" id="ARBA00023002"/>
    </source>
</evidence>
<dbReference type="InterPro" id="IPR036291">
    <property type="entry name" value="NAD(P)-bd_dom_sf"/>
</dbReference>
<dbReference type="PANTHER" id="PTHR44196:SF1">
    <property type="entry name" value="DEHYDROGENASE_REDUCTASE SDR FAMILY MEMBER 7B"/>
    <property type="match status" value="1"/>
</dbReference>
<keyword evidence="2" id="KW-0560">Oxidoreductase</keyword>
<name>A0ABP3N744_SACER</name>
<gene>
    <name evidence="3" type="ORF">GCM10009533_40460</name>
</gene>
<comment type="similarity">
    <text evidence="1">Belongs to the short-chain dehydrogenases/reductases (SDR) family.</text>
</comment>
<dbReference type="CDD" id="cd05233">
    <property type="entry name" value="SDR_c"/>
    <property type="match status" value="1"/>
</dbReference>
<comment type="caution">
    <text evidence="3">The sequence shown here is derived from an EMBL/GenBank/DDBJ whole genome shotgun (WGS) entry which is preliminary data.</text>
</comment>
<dbReference type="InterPro" id="IPR002347">
    <property type="entry name" value="SDR_fam"/>
</dbReference>
<sequence>MVDNAGIVGGSQPIWATDAGEWRRVVDVNLFGVVHGIRAFVPKLIEAGRGHVVNIGAVAMANAIEPEVAARRILDAVEQDRLHVLPNGDFMGMARTRMEAIMSVVPTR</sequence>
<reference evidence="4" key="1">
    <citation type="journal article" date="2019" name="Int. J. Syst. Evol. Microbiol.">
        <title>The Global Catalogue of Microorganisms (GCM) 10K type strain sequencing project: providing services to taxonomists for standard genome sequencing and annotation.</title>
        <authorList>
            <consortium name="The Broad Institute Genomics Platform"/>
            <consortium name="The Broad Institute Genome Sequencing Center for Infectious Disease"/>
            <person name="Wu L."/>
            <person name="Ma J."/>
        </authorList>
    </citation>
    <scope>NUCLEOTIDE SEQUENCE [LARGE SCALE GENOMIC DNA]</scope>
    <source>
        <strain evidence="4">JCM 10303</strain>
    </source>
</reference>
<evidence type="ECO:0000313" key="4">
    <source>
        <dbReference type="Proteomes" id="UP001500729"/>
    </source>
</evidence>
<organism evidence="3 4">
    <name type="scientific">Saccharopolyspora erythraea</name>
    <name type="common">Streptomyces erythraeus</name>
    <dbReference type="NCBI Taxonomy" id="1836"/>
    <lineage>
        <taxon>Bacteria</taxon>
        <taxon>Bacillati</taxon>
        <taxon>Actinomycetota</taxon>
        <taxon>Actinomycetes</taxon>
        <taxon>Pseudonocardiales</taxon>
        <taxon>Pseudonocardiaceae</taxon>
        <taxon>Saccharopolyspora</taxon>
    </lineage>
</organism>
<dbReference type="SUPFAM" id="SSF51735">
    <property type="entry name" value="NAD(P)-binding Rossmann-fold domains"/>
    <property type="match status" value="1"/>
</dbReference>
<dbReference type="Gene3D" id="3.40.50.720">
    <property type="entry name" value="NAD(P)-binding Rossmann-like Domain"/>
    <property type="match status" value="1"/>
</dbReference>
<evidence type="ECO:0000256" key="1">
    <source>
        <dbReference type="ARBA" id="ARBA00006484"/>
    </source>
</evidence>
<dbReference type="Proteomes" id="UP001500729">
    <property type="component" value="Unassembled WGS sequence"/>
</dbReference>
<dbReference type="EMBL" id="BAAAGS010000027">
    <property type="protein sequence ID" value="GAA0537150.1"/>
    <property type="molecule type" value="Genomic_DNA"/>
</dbReference>
<dbReference type="RefSeq" id="WP_009945433.1">
    <property type="nucleotide sequence ID" value="NZ_BAAAGS010000027.1"/>
</dbReference>
<evidence type="ECO:0000313" key="3">
    <source>
        <dbReference type="EMBL" id="GAA0537150.1"/>
    </source>
</evidence>
<proteinExistence type="inferred from homology"/>
<accession>A0ABP3N744</accession>